<reference evidence="2 3" key="1">
    <citation type="submission" date="2021-01" db="EMBL/GenBank/DDBJ databases">
        <title>Chromosome-level genome assembly of a human fungal pathogen reveals clustering of transcriptionally co-regulated genes.</title>
        <authorList>
            <person name="Voorhies M."/>
            <person name="Cohen S."/>
            <person name="Shea T.P."/>
            <person name="Petrus S."/>
            <person name="Munoz J.F."/>
            <person name="Poplawski S."/>
            <person name="Goldman W.E."/>
            <person name="Michael T."/>
            <person name="Cuomo C.A."/>
            <person name="Sil A."/>
            <person name="Beyhan S."/>
        </authorList>
    </citation>
    <scope>NUCLEOTIDE SEQUENCE [LARGE SCALE GENOMIC DNA]</scope>
    <source>
        <strain evidence="2 3">G184AR</strain>
    </source>
</reference>
<organism evidence="2 3">
    <name type="scientific">Ajellomyces capsulatus</name>
    <name type="common">Darling's disease fungus</name>
    <name type="synonym">Histoplasma capsulatum</name>
    <dbReference type="NCBI Taxonomy" id="5037"/>
    <lineage>
        <taxon>Eukaryota</taxon>
        <taxon>Fungi</taxon>
        <taxon>Dikarya</taxon>
        <taxon>Ascomycota</taxon>
        <taxon>Pezizomycotina</taxon>
        <taxon>Eurotiomycetes</taxon>
        <taxon>Eurotiomycetidae</taxon>
        <taxon>Onygenales</taxon>
        <taxon>Ajellomycetaceae</taxon>
        <taxon>Histoplasma</taxon>
    </lineage>
</organism>
<comment type="caution">
    <text evidence="2">The sequence shown here is derived from an EMBL/GenBank/DDBJ whole genome shotgun (WGS) entry which is preliminary data.</text>
</comment>
<feature type="compositionally biased region" description="Low complexity" evidence="1">
    <location>
        <begin position="41"/>
        <end position="51"/>
    </location>
</feature>
<evidence type="ECO:0000256" key="1">
    <source>
        <dbReference type="SAM" id="MobiDB-lite"/>
    </source>
</evidence>
<feature type="region of interest" description="Disordered" evidence="1">
    <location>
        <begin position="32"/>
        <end position="58"/>
    </location>
</feature>
<accession>A0A8H7Z627</accession>
<dbReference type="VEuPathDB" id="FungiDB:I7I52_03240"/>
<name>A0A8H7Z627_AJECA</name>
<evidence type="ECO:0000313" key="2">
    <source>
        <dbReference type="EMBL" id="KAG5304780.1"/>
    </source>
</evidence>
<proteinExistence type="predicted"/>
<gene>
    <name evidence="2" type="ORF">I7I52_03240</name>
</gene>
<evidence type="ECO:0000313" key="3">
    <source>
        <dbReference type="Proteomes" id="UP000670092"/>
    </source>
</evidence>
<dbReference type="EMBL" id="JAEVHI010000001">
    <property type="protein sequence ID" value="KAG5304780.1"/>
    <property type="molecule type" value="Genomic_DNA"/>
</dbReference>
<dbReference type="AlphaFoldDB" id="A0A8H7Z627"/>
<sequence length="99" mass="10784">MYHYTISYVTGGEYSHHRRGVKKGLLHFRNLPSHNRLPQSGRAPATAGLLPPGAPRPPQGDGVGMAWIPICRIATSFPIFPDLLHIGAYGLIPPLPPHC</sequence>
<dbReference type="Proteomes" id="UP000670092">
    <property type="component" value="Unassembled WGS sequence"/>
</dbReference>
<protein>
    <submittedName>
        <fullName evidence="2">Uncharacterized protein</fullName>
    </submittedName>
</protein>